<feature type="signal peptide" evidence="1">
    <location>
        <begin position="1"/>
        <end position="20"/>
    </location>
</feature>
<reference evidence="2 3" key="1">
    <citation type="journal article" date="2011" name="Stand. Genomic Sci.">
        <title>Complete genome sequence of Haliscomenobacter hydrossis type strain (O).</title>
        <authorList>
            <consortium name="US DOE Joint Genome Institute (JGI-PGF)"/>
            <person name="Daligault H."/>
            <person name="Lapidus A."/>
            <person name="Zeytun A."/>
            <person name="Nolan M."/>
            <person name="Lucas S."/>
            <person name="Del Rio T.G."/>
            <person name="Tice H."/>
            <person name="Cheng J.F."/>
            <person name="Tapia R."/>
            <person name="Han C."/>
            <person name="Goodwin L."/>
            <person name="Pitluck S."/>
            <person name="Liolios K."/>
            <person name="Pagani I."/>
            <person name="Ivanova N."/>
            <person name="Huntemann M."/>
            <person name="Mavromatis K."/>
            <person name="Mikhailova N."/>
            <person name="Pati A."/>
            <person name="Chen A."/>
            <person name="Palaniappan K."/>
            <person name="Land M."/>
            <person name="Hauser L."/>
            <person name="Brambilla E.M."/>
            <person name="Rohde M."/>
            <person name="Verbarg S."/>
            <person name="Goker M."/>
            <person name="Bristow J."/>
            <person name="Eisen J.A."/>
            <person name="Markowitz V."/>
            <person name="Hugenholtz P."/>
            <person name="Kyrpides N.C."/>
            <person name="Klenk H.P."/>
            <person name="Woyke T."/>
        </authorList>
    </citation>
    <scope>NUCLEOTIDE SEQUENCE [LARGE SCALE GENOMIC DNA]</scope>
    <source>
        <strain evidence="3">ATCC 27775 / DSM 1100 / LMG 10767 / O</strain>
    </source>
</reference>
<dbReference type="EMBL" id="CP002691">
    <property type="protein sequence ID" value="AEE49562.1"/>
    <property type="molecule type" value="Genomic_DNA"/>
</dbReference>
<evidence type="ECO:0000256" key="1">
    <source>
        <dbReference type="SAM" id="SignalP"/>
    </source>
</evidence>
<dbReference type="KEGG" id="hhy:Halhy_1673"/>
<evidence type="ECO:0000313" key="2">
    <source>
        <dbReference type="EMBL" id="AEE49562.1"/>
    </source>
</evidence>
<reference key="2">
    <citation type="submission" date="2011-04" db="EMBL/GenBank/DDBJ databases">
        <title>Complete sequence of chromosome of Haliscomenobacter hydrossis DSM 1100.</title>
        <authorList>
            <consortium name="US DOE Joint Genome Institute (JGI-PGF)"/>
            <person name="Lucas S."/>
            <person name="Han J."/>
            <person name="Lapidus A."/>
            <person name="Bruce D."/>
            <person name="Goodwin L."/>
            <person name="Pitluck S."/>
            <person name="Peters L."/>
            <person name="Kyrpides N."/>
            <person name="Mavromatis K."/>
            <person name="Ivanova N."/>
            <person name="Ovchinnikova G."/>
            <person name="Pagani I."/>
            <person name="Daligault H."/>
            <person name="Detter J.C."/>
            <person name="Han C."/>
            <person name="Land M."/>
            <person name="Hauser L."/>
            <person name="Markowitz V."/>
            <person name="Cheng J.-F."/>
            <person name="Hugenholtz P."/>
            <person name="Woyke T."/>
            <person name="Wu D."/>
            <person name="Verbarg S."/>
            <person name="Frueling A."/>
            <person name="Brambilla E."/>
            <person name="Klenk H.-P."/>
            <person name="Eisen J.A."/>
        </authorList>
    </citation>
    <scope>NUCLEOTIDE SEQUENCE</scope>
    <source>
        <strain>DSM 1100</strain>
    </source>
</reference>
<dbReference type="AlphaFoldDB" id="F4L1Q3"/>
<protein>
    <recommendedName>
        <fullName evidence="4">DUF4142 domain-containing protein</fullName>
    </recommendedName>
</protein>
<dbReference type="RefSeq" id="WP_013764116.1">
    <property type="nucleotide sequence ID" value="NC_015510.1"/>
</dbReference>
<dbReference type="STRING" id="760192.Halhy_1673"/>
<evidence type="ECO:0000313" key="3">
    <source>
        <dbReference type="Proteomes" id="UP000008461"/>
    </source>
</evidence>
<keyword evidence="1" id="KW-0732">Signal</keyword>
<dbReference type="HOGENOM" id="CLU_1413401_0_0_10"/>
<evidence type="ECO:0008006" key="4">
    <source>
        <dbReference type="Google" id="ProtNLM"/>
    </source>
</evidence>
<keyword evidence="3" id="KW-1185">Reference proteome</keyword>
<name>F4L1Q3_HALH1</name>
<proteinExistence type="predicted"/>
<gene>
    <name evidence="2" type="ordered locus">Halhy_1673</name>
</gene>
<organism evidence="2 3">
    <name type="scientific">Haliscomenobacter hydrossis (strain ATCC 27775 / DSM 1100 / LMG 10767 / O)</name>
    <dbReference type="NCBI Taxonomy" id="760192"/>
    <lineage>
        <taxon>Bacteria</taxon>
        <taxon>Pseudomonadati</taxon>
        <taxon>Bacteroidota</taxon>
        <taxon>Saprospiria</taxon>
        <taxon>Saprospirales</taxon>
        <taxon>Haliscomenobacteraceae</taxon>
        <taxon>Haliscomenobacter</taxon>
    </lineage>
</organism>
<accession>F4L1Q3</accession>
<sequence length="192" mass="22876">MTKLYFGILALVLCSTALPAQDVYIGLRQFLDTKFMQEYVKSRDESERAVRRFKRTQSRYTEEQVLQVADAYNNSAEQFNQMLYNIKDDLLHKEKRKFLVLFPEDYSKQVECDLYRARDFYSKNFQKALVEVSGDGTETSSFLTLLPTLIEYGKSAFALFTRIKEEIQKYNEALLKKYLIDEYRFRHWDEIN</sequence>
<dbReference type="Proteomes" id="UP000008461">
    <property type="component" value="Chromosome"/>
</dbReference>
<feature type="chain" id="PRO_5003310554" description="DUF4142 domain-containing protein" evidence="1">
    <location>
        <begin position="21"/>
        <end position="192"/>
    </location>
</feature>